<dbReference type="GO" id="GO:0055085">
    <property type="term" value="P:transmembrane transport"/>
    <property type="evidence" value="ECO:0007669"/>
    <property type="project" value="InterPro"/>
</dbReference>
<dbReference type="GO" id="GO:0016020">
    <property type="term" value="C:membrane"/>
    <property type="evidence" value="ECO:0007669"/>
    <property type="project" value="UniProtKB-SubCell"/>
</dbReference>
<dbReference type="PANTHER" id="PTHR42770">
    <property type="entry name" value="AMINO ACID TRANSPORTER-RELATED"/>
    <property type="match status" value="1"/>
</dbReference>
<feature type="transmembrane region" description="Helical" evidence="5">
    <location>
        <begin position="48"/>
        <end position="68"/>
    </location>
</feature>
<reference evidence="7 8" key="1">
    <citation type="journal article" date="2016" name="Front. Microbiol.">
        <title>Genomic Resource of Rice Seed Associated Bacteria.</title>
        <authorList>
            <person name="Midha S."/>
            <person name="Bansal K."/>
            <person name="Sharma S."/>
            <person name="Kumar N."/>
            <person name="Patil P.P."/>
            <person name="Chaudhry V."/>
            <person name="Patil P.B."/>
        </authorList>
    </citation>
    <scope>NUCLEOTIDE SEQUENCE [LARGE SCALE GENOMIC DNA]</scope>
    <source>
        <strain evidence="7 8">NS354</strain>
    </source>
</reference>
<feature type="transmembrane region" description="Helical" evidence="5">
    <location>
        <begin position="192"/>
        <end position="211"/>
    </location>
</feature>
<protein>
    <submittedName>
        <fullName evidence="7">Putrescine importer PuuP</fullName>
    </submittedName>
</protein>
<keyword evidence="4 5" id="KW-0472">Membrane</keyword>
<evidence type="ECO:0000259" key="6">
    <source>
        <dbReference type="Pfam" id="PF00324"/>
    </source>
</evidence>
<evidence type="ECO:0000256" key="2">
    <source>
        <dbReference type="ARBA" id="ARBA00022692"/>
    </source>
</evidence>
<accession>A0A147EKU8</accession>
<keyword evidence="2 5" id="KW-0812">Transmembrane</keyword>
<dbReference type="PATRIC" id="fig|1079994.3.peg.2229"/>
<evidence type="ECO:0000256" key="1">
    <source>
        <dbReference type="ARBA" id="ARBA00004141"/>
    </source>
</evidence>
<dbReference type="InterPro" id="IPR004841">
    <property type="entry name" value="AA-permease/SLC12A_dom"/>
</dbReference>
<sequence>MSDTTAKPRLQRALGLTGLTLFGVTYMTVITVFTTYGIVNQVTDGHLPAAYIVAVITMLFTAASYGAMVRKYPVAGSAYTYSQQSFGGAAGFLTGWVMLLDYLFIPMINFMLIGIYLNTQFPAVPIWVFTLAALLLVLVFNILGINLVNKVNFVIIALSVVLVVVFVALAFKQYLGGDQSVGLIEPFTFGEGGIGAVASGAAILALSFLGFDAVSTLSEEAKQPRRDIPRAIVLATLLGGFFFILVSWAGALAFNPDWETLSPEQIDAAGTTVMDSFGVSWLTAFFVAIYVVGAFGSGMTGQVSVSRILYAMGRDGMLPKPLSRLHQRYSTPVVAAVVVSVFALSALFLSLDTVAFMISFGALAAFAMVNLSVIRSYLFPKHGKRPEGAWAWIRYGLMPLIGFALTIWLWTSLQALTWLVGAIWLAVGVVIIAIVTGGFRRPVPKMDFSEQDPSTQQIDQLAEEYPLDPR</sequence>
<feature type="domain" description="Amino acid permease/ SLC12A" evidence="6">
    <location>
        <begin position="33"/>
        <end position="381"/>
    </location>
</feature>
<keyword evidence="8" id="KW-1185">Reference proteome</keyword>
<feature type="transmembrane region" description="Helical" evidence="5">
    <location>
        <begin position="89"/>
        <end position="117"/>
    </location>
</feature>
<proteinExistence type="predicted"/>
<dbReference type="Proteomes" id="UP000070810">
    <property type="component" value="Unassembled WGS sequence"/>
</dbReference>
<evidence type="ECO:0000313" key="8">
    <source>
        <dbReference type="Proteomes" id="UP000070810"/>
    </source>
</evidence>
<gene>
    <name evidence="7" type="ORF">NS354_09825</name>
</gene>
<evidence type="ECO:0000256" key="3">
    <source>
        <dbReference type="ARBA" id="ARBA00022989"/>
    </source>
</evidence>
<feature type="transmembrane region" description="Helical" evidence="5">
    <location>
        <begin position="355"/>
        <end position="378"/>
    </location>
</feature>
<dbReference type="AlphaFoldDB" id="A0A147EKU8"/>
<feature type="transmembrane region" description="Helical" evidence="5">
    <location>
        <begin position="232"/>
        <end position="254"/>
    </location>
</feature>
<feature type="transmembrane region" description="Helical" evidence="5">
    <location>
        <begin position="151"/>
        <end position="172"/>
    </location>
</feature>
<comment type="caution">
    <text evidence="7">The sequence shown here is derived from an EMBL/GenBank/DDBJ whole genome shotgun (WGS) entry which is preliminary data.</text>
</comment>
<dbReference type="RefSeq" id="WP_058594326.1">
    <property type="nucleotide sequence ID" value="NZ_LDRK01000069.1"/>
</dbReference>
<feature type="transmembrane region" description="Helical" evidence="5">
    <location>
        <begin position="390"/>
        <end position="410"/>
    </location>
</feature>
<name>A0A147EKU8_9MICO</name>
<evidence type="ECO:0000313" key="7">
    <source>
        <dbReference type="EMBL" id="KTR85025.1"/>
    </source>
</evidence>
<organism evidence="7 8">
    <name type="scientific">Leucobacter chromiiresistens</name>
    <dbReference type="NCBI Taxonomy" id="1079994"/>
    <lineage>
        <taxon>Bacteria</taxon>
        <taxon>Bacillati</taxon>
        <taxon>Actinomycetota</taxon>
        <taxon>Actinomycetes</taxon>
        <taxon>Micrococcales</taxon>
        <taxon>Microbacteriaceae</taxon>
        <taxon>Leucobacter</taxon>
    </lineage>
</organism>
<comment type="subcellular location">
    <subcellularLocation>
        <location evidence="1">Membrane</location>
        <topology evidence="1">Multi-pass membrane protein</topology>
    </subcellularLocation>
</comment>
<dbReference type="PIRSF" id="PIRSF006060">
    <property type="entry name" value="AA_transporter"/>
    <property type="match status" value="1"/>
</dbReference>
<keyword evidence="3 5" id="KW-1133">Transmembrane helix</keyword>
<dbReference type="InterPro" id="IPR050367">
    <property type="entry name" value="APC_superfamily"/>
</dbReference>
<feature type="transmembrane region" description="Helical" evidence="5">
    <location>
        <begin position="123"/>
        <end position="144"/>
    </location>
</feature>
<dbReference type="OrthoDB" id="8274074at2"/>
<dbReference type="EMBL" id="LDRK01000069">
    <property type="protein sequence ID" value="KTR85025.1"/>
    <property type="molecule type" value="Genomic_DNA"/>
</dbReference>
<feature type="transmembrane region" description="Helical" evidence="5">
    <location>
        <begin position="416"/>
        <end position="439"/>
    </location>
</feature>
<feature type="transmembrane region" description="Helical" evidence="5">
    <location>
        <begin position="281"/>
        <end position="310"/>
    </location>
</feature>
<dbReference type="Pfam" id="PF00324">
    <property type="entry name" value="AA_permease"/>
    <property type="match status" value="1"/>
</dbReference>
<dbReference type="PANTHER" id="PTHR42770:SF8">
    <property type="entry name" value="PUTRESCINE IMPORTER PUUP"/>
    <property type="match status" value="1"/>
</dbReference>
<evidence type="ECO:0000256" key="5">
    <source>
        <dbReference type="SAM" id="Phobius"/>
    </source>
</evidence>
<feature type="transmembrane region" description="Helical" evidence="5">
    <location>
        <begin position="12"/>
        <end position="36"/>
    </location>
</feature>
<evidence type="ECO:0000256" key="4">
    <source>
        <dbReference type="ARBA" id="ARBA00023136"/>
    </source>
</evidence>
<dbReference type="Gene3D" id="1.20.1740.10">
    <property type="entry name" value="Amino acid/polyamine transporter I"/>
    <property type="match status" value="1"/>
</dbReference>
<feature type="transmembrane region" description="Helical" evidence="5">
    <location>
        <begin position="331"/>
        <end position="349"/>
    </location>
</feature>